<dbReference type="Pfam" id="PF02602">
    <property type="entry name" value="HEM4"/>
    <property type="match status" value="1"/>
</dbReference>
<dbReference type="RefSeq" id="WP_187715595.1">
    <property type="nucleotide sequence ID" value="NZ_BAABJC010000001.1"/>
</dbReference>
<dbReference type="CDD" id="cd06578">
    <property type="entry name" value="HemD"/>
    <property type="match status" value="1"/>
</dbReference>
<proteinExistence type="predicted"/>
<dbReference type="InterPro" id="IPR003754">
    <property type="entry name" value="4pyrrol_synth_uPrphyn_synth"/>
</dbReference>
<dbReference type="SUPFAM" id="SSF69618">
    <property type="entry name" value="HemD-like"/>
    <property type="match status" value="1"/>
</dbReference>
<name>A0ABX6T410_9SPHN</name>
<protein>
    <submittedName>
        <fullName evidence="2">Uroporphyrinogen-III synthase</fullName>
    </submittedName>
</protein>
<dbReference type="EMBL" id="CP060780">
    <property type="protein sequence ID" value="QNP44174.1"/>
    <property type="molecule type" value="Genomic_DNA"/>
</dbReference>
<keyword evidence="3" id="KW-1185">Reference proteome</keyword>
<evidence type="ECO:0000313" key="3">
    <source>
        <dbReference type="Proteomes" id="UP000516134"/>
    </source>
</evidence>
<sequence>MRRLFVFRPEPASRQTIVKAQALGLDAIPVPLFELEALNWSPPNPHDFDGLLLTSANTVKMAGDRLDRFRTLPVHAVGEGTAVAAQVAGLGIATVGSGGVDVLLAEVDPSARLLHLCGEDRREPEVNGRTIVSLPIYRAAEKTSVDGIGDLSGQVAVLHSPRAARRLADLVEAADRATIRIAAISEATAAAAGDGWEELKVATSPNDAELLALAARLCES</sequence>
<dbReference type="Proteomes" id="UP000516134">
    <property type="component" value="Chromosome"/>
</dbReference>
<dbReference type="Gene3D" id="3.40.50.10090">
    <property type="match status" value="2"/>
</dbReference>
<evidence type="ECO:0000313" key="2">
    <source>
        <dbReference type="EMBL" id="QNP44174.1"/>
    </source>
</evidence>
<evidence type="ECO:0000259" key="1">
    <source>
        <dbReference type="Pfam" id="PF02602"/>
    </source>
</evidence>
<dbReference type="InterPro" id="IPR036108">
    <property type="entry name" value="4pyrrol_syn_uPrphyn_synt_sf"/>
</dbReference>
<accession>A0ABX6T410</accession>
<gene>
    <name evidence="2" type="ORF">H9L15_06610</name>
</gene>
<organism evidence="2 3">
    <name type="scientific">Sphingomonas daechungensis</name>
    <dbReference type="NCBI Taxonomy" id="1176646"/>
    <lineage>
        <taxon>Bacteria</taxon>
        <taxon>Pseudomonadati</taxon>
        <taxon>Pseudomonadota</taxon>
        <taxon>Alphaproteobacteria</taxon>
        <taxon>Sphingomonadales</taxon>
        <taxon>Sphingomonadaceae</taxon>
        <taxon>Sphingomonas</taxon>
    </lineage>
</organism>
<feature type="domain" description="Tetrapyrrole biosynthesis uroporphyrinogen III synthase" evidence="1">
    <location>
        <begin position="19"/>
        <end position="211"/>
    </location>
</feature>
<reference evidence="2 3" key="1">
    <citation type="submission" date="2020-08" db="EMBL/GenBank/DDBJ databases">
        <title>Genome sequence of Sphingomonas daechungensis KACC 18115T.</title>
        <authorList>
            <person name="Hyun D.-W."/>
            <person name="Bae J.-W."/>
        </authorList>
    </citation>
    <scope>NUCLEOTIDE SEQUENCE [LARGE SCALE GENOMIC DNA]</scope>
    <source>
        <strain evidence="2 3">KACC 18115</strain>
    </source>
</reference>